<dbReference type="AlphaFoldDB" id="A0A0E9VW76"/>
<name>A0A0E9VW76_ANGAN</name>
<protein>
    <submittedName>
        <fullName evidence="1">Uncharacterized protein</fullName>
    </submittedName>
</protein>
<organism evidence="1">
    <name type="scientific">Anguilla anguilla</name>
    <name type="common">European freshwater eel</name>
    <name type="synonym">Muraena anguilla</name>
    <dbReference type="NCBI Taxonomy" id="7936"/>
    <lineage>
        <taxon>Eukaryota</taxon>
        <taxon>Metazoa</taxon>
        <taxon>Chordata</taxon>
        <taxon>Craniata</taxon>
        <taxon>Vertebrata</taxon>
        <taxon>Euteleostomi</taxon>
        <taxon>Actinopterygii</taxon>
        <taxon>Neopterygii</taxon>
        <taxon>Teleostei</taxon>
        <taxon>Anguilliformes</taxon>
        <taxon>Anguillidae</taxon>
        <taxon>Anguilla</taxon>
    </lineage>
</organism>
<reference evidence="1" key="1">
    <citation type="submission" date="2014-11" db="EMBL/GenBank/DDBJ databases">
        <authorList>
            <person name="Amaro Gonzalez C."/>
        </authorList>
    </citation>
    <scope>NUCLEOTIDE SEQUENCE</scope>
</reference>
<reference evidence="1" key="2">
    <citation type="journal article" date="2015" name="Fish Shellfish Immunol.">
        <title>Early steps in the European eel (Anguilla anguilla)-Vibrio vulnificus interaction in the gills: Role of the RtxA13 toxin.</title>
        <authorList>
            <person name="Callol A."/>
            <person name="Pajuelo D."/>
            <person name="Ebbesson L."/>
            <person name="Teles M."/>
            <person name="MacKenzie S."/>
            <person name="Amaro C."/>
        </authorList>
    </citation>
    <scope>NUCLEOTIDE SEQUENCE</scope>
</reference>
<proteinExistence type="predicted"/>
<dbReference type="EMBL" id="GBXM01027069">
    <property type="protein sequence ID" value="JAH81508.1"/>
    <property type="molecule type" value="Transcribed_RNA"/>
</dbReference>
<accession>A0A0E9VW76</accession>
<sequence>MVSPPHDLFRKPSETIGFINRLREY</sequence>
<evidence type="ECO:0000313" key="1">
    <source>
        <dbReference type="EMBL" id="JAH81508.1"/>
    </source>
</evidence>